<keyword evidence="3" id="KW-1185">Reference proteome</keyword>
<evidence type="ECO:0000313" key="3">
    <source>
        <dbReference type="Proteomes" id="UP000830671"/>
    </source>
</evidence>
<sequence>MSLGLPSFHFPSQKHLTWLLAPSVRCAIDKHPAIFSPHPFCKASSSTGTEQSTPVSDSSTSTAPCDFGSPRPPPSISDTFRNHLFNFILLTGRPSRKLVFPLSRVIVACELLRHFAAKSKLQNDVNGVGSTGTSNTTLQSALHRTASHRTAARIPHNPISSPSPKFLNPNSSQPIALCLSLPPKTPTTPPRLFAHNCLLPGFRKSFNH</sequence>
<name>A0A9Q8T2E5_9PEZI</name>
<feature type="compositionally biased region" description="Polar residues" evidence="1">
    <location>
        <begin position="46"/>
        <end position="63"/>
    </location>
</feature>
<gene>
    <name evidence="2" type="ORF">CLUP02_13166</name>
</gene>
<dbReference type="RefSeq" id="XP_049149256.1">
    <property type="nucleotide sequence ID" value="XM_049292110.1"/>
</dbReference>
<reference evidence="2" key="1">
    <citation type="journal article" date="2021" name="Mol. Plant Microbe Interact.">
        <title>Complete Genome Sequence of the Plant-Pathogenic Fungus Colletotrichum lupini.</title>
        <authorList>
            <person name="Baroncelli R."/>
            <person name="Pensec F."/>
            <person name="Da Lio D."/>
            <person name="Boufleur T."/>
            <person name="Vicente I."/>
            <person name="Sarrocco S."/>
            <person name="Picot A."/>
            <person name="Baraldi E."/>
            <person name="Sukno S."/>
            <person name="Thon M."/>
            <person name="Le Floch G."/>
        </authorList>
    </citation>
    <scope>NUCLEOTIDE SEQUENCE</scope>
    <source>
        <strain evidence="2">IMI 504893</strain>
    </source>
</reference>
<dbReference type="EMBL" id="CP019479">
    <property type="protein sequence ID" value="UQC87648.1"/>
    <property type="molecule type" value="Genomic_DNA"/>
</dbReference>
<feature type="region of interest" description="Disordered" evidence="1">
    <location>
        <begin position="46"/>
        <end position="72"/>
    </location>
</feature>
<protein>
    <submittedName>
        <fullName evidence="2">Uncharacterized protein</fullName>
    </submittedName>
</protein>
<accession>A0A9Q8T2E5</accession>
<dbReference type="KEGG" id="clup:CLUP02_13166"/>
<dbReference type="GeneID" id="73347120"/>
<evidence type="ECO:0000313" key="2">
    <source>
        <dbReference type="EMBL" id="UQC87648.1"/>
    </source>
</evidence>
<dbReference type="AlphaFoldDB" id="A0A9Q8T2E5"/>
<dbReference type="Proteomes" id="UP000830671">
    <property type="component" value="Chromosome 7"/>
</dbReference>
<evidence type="ECO:0000256" key="1">
    <source>
        <dbReference type="SAM" id="MobiDB-lite"/>
    </source>
</evidence>
<proteinExistence type="predicted"/>
<organism evidence="2 3">
    <name type="scientific">Colletotrichum lupini</name>
    <dbReference type="NCBI Taxonomy" id="145971"/>
    <lineage>
        <taxon>Eukaryota</taxon>
        <taxon>Fungi</taxon>
        <taxon>Dikarya</taxon>
        <taxon>Ascomycota</taxon>
        <taxon>Pezizomycotina</taxon>
        <taxon>Sordariomycetes</taxon>
        <taxon>Hypocreomycetidae</taxon>
        <taxon>Glomerellales</taxon>
        <taxon>Glomerellaceae</taxon>
        <taxon>Colletotrichum</taxon>
        <taxon>Colletotrichum acutatum species complex</taxon>
    </lineage>
</organism>